<accession>A0A8C5BZR9</accession>
<dbReference type="GO" id="GO:0003723">
    <property type="term" value="F:RNA binding"/>
    <property type="evidence" value="ECO:0007669"/>
    <property type="project" value="InterPro"/>
</dbReference>
<dbReference type="GeneTree" id="ENSGT00390000009992"/>
<feature type="compositionally biased region" description="Basic and acidic residues" evidence="1">
    <location>
        <begin position="84"/>
        <end position="110"/>
    </location>
</feature>
<evidence type="ECO:0000313" key="2">
    <source>
        <dbReference type="Ensembl" id="ENSGMOP00000054493.1"/>
    </source>
</evidence>
<name>A0A8C5BZR9_GADMO</name>
<feature type="region of interest" description="Disordered" evidence="1">
    <location>
        <begin position="20"/>
        <end position="111"/>
    </location>
</feature>
<dbReference type="InterPro" id="IPR032747">
    <property type="entry name" value="NUFIP2"/>
</dbReference>
<dbReference type="OMA" id="NYHNREW"/>
<reference evidence="2" key="2">
    <citation type="submission" date="2025-09" db="UniProtKB">
        <authorList>
            <consortium name="Ensembl"/>
        </authorList>
    </citation>
    <scope>IDENTIFICATION</scope>
</reference>
<reference evidence="2" key="1">
    <citation type="submission" date="2025-08" db="UniProtKB">
        <authorList>
            <consortium name="Ensembl"/>
        </authorList>
    </citation>
    <scope>IDENTIFICATION</scope>
</reference>
<dbReference type="Pfam" id="PF15293">
    <property type="entry name" value="NUFIP2"/>
    <property type="match status" value="1"/>
</dbReference>
<proteinExistence type="predicted"/>
<keyword evidence="3" id="KW-1185">Reference proteome</keyword>
<evidence type="ECO:0000256" key="1">
    <source>
        <dbReference type="SAM" id="MobiDB-lite"/>
    </source>
</evidence>
<dbReference type="PANTHER" id="PTHR28333">
    <property type="entry name" value="NUCLEAR FRAGILE X MENTAL RETARDATION-INTERACTING PROTEIN 2"/>
    <property type="match status" value="1"/>
</dbReference>
<dbReference type="AlphaFoldDB" id="A0A8C5BZR9"/>
<organism evidence="2 3">
    <name type="scientific">Gadus morhua</name>
    <name type="common">Atlantic cod</name>
    <dbReference type="NCBI Taxonomy" id="8049"/>
    <lineage>
        <taxon>Eukaryota</taxon>
        <taxon>Metazoa</taxon>
        <taxon>Chordata</taxon>
        <taxon>Craniata</taxon>
        <taxon>Vertebrata</taxon>
        <taxon>Euteleostomi</taxon>
        <taxon>Actinopterygii</taxon>
        <taxon>Neopterygii</taxon>
        <taxon>Teleostei</taxon>
        <taxon>Neoteleostei</taxon>
        <taxon>Acanthomorphata</taxon>
        <taxon>Zeiogadaria</taxon>
        <taxon>Gadariae</taxon>
        <taxon>Gadiformes</taxon>
        <taxon>Gadoidei</taxon>
        <taxon>Gadidae</taxon>
        <taxon>Gadus</taxon>
    </lineage>
</organism>
<dbReference type="GO" id="GO:0005654">
    <property type="term" value="C:nucleoplasm"/>
    <property type="evidence" value="ECO:0007669"/>
    <property type="project" value="TreeGrafter"/>
</dbReference>
<feature type="compositionally biased region" description="Gly residues" evidence="1">
    <location>
        <begin position="34"/>
        <end position="50"/>
    </location>
</feature>
<dbReference type="Proteomes" id="UP000694546">
    <property type="component" value="Chromosome 4"/>
</dbReference>
<sequence>HNSACDSDGLCDPAVLVASAASQPHIRNRRLSPGSGGGGGGGGGCLGGGDPQPQEPPYVPAHAHALAQRREKERRGGLQKGRGQRREGLRAGAGRGERAPQRPPKERWVEESLALLRPPPAFPVQDSPAKLLPAVSYASKVKAGPAAADEEPAAIGVLLQNQWGLSFISEARPAPEGPEEQNQARRLMLNYPHLVDALEYHSRDSKRVVWYKDTVEQPA</sequence>
<dbReference type="Ensembl" id="ENSGMOT00000037844.1">
    <property type="protein sequence ID" value="ENSGMOP00000054493.1"/>
    <property type="gene ID" value="ENSGMOG00000032825.1"/>
</dbReference>
<protein>
    <submittedName>
        <fullName evidence="2">Si:ch211-214j24.10</fullName>
    </submittedName>
</protein>
<evidence type="ECO:0000313" key="3">
    <source>
        <dbReference type="Proteomes" id="UP000694546"/>
    </source>
</evidence>
<dbReference type="GO" id="GO:0010494">
    <property type="term" value="C:cytoplasmic stress granule"/>
    <property type="evidence" value="ECO:0007669"/>
    <property type="project" value="TreeGrafter"/>
</dbReference>
<dbReference type="PANTHER" id="PTHR28333:SF1">
    <property type="entry name" value="SI:CH211-214J24.10"/>
    <property type="match status" value="1"/>
</dbReference>